<reference evidence="13" key="1">
    <citation type="journal article" date="2023" name="Genome Biol. Evol.">
        <title>Long-read-based Genome Assembly of Drosophila gunungcola Reveals Fewer Chemosensory Genes in Flower-breeding Species.</title>
        <authorList>
            <person name="Negi A."/>
            <person name="Liao B.Y."/>
            <person name="Yeh S.D."/>
        </authorList>
    </citation>
    <scope>NUCLEOTIDE SEQUENCE</scope>
    <source>
        <strain evidence="13">Sukarami</strain>
    </source>
</reference>
<dbReference type="Proteomes" id="UP001059596">
    <property type="component" value="Unassembled WGS sequence"/>
</dbReference>
<dbReference type="SUPFAM" id="SSF55190">
    <property type="entry name" value="Arginyl-tRNA synthetase (ArgRS), N-terminal 'additional' domain"/>
    <property type="match status" value="1"/>
</dbReference>
<keyword evidence="7" id="KW-0030">Aminoacyl-tRNA synthetase</keyword>
<evidence type="ECO:0000256" key="9">
    <source>
        <dbReference type="ARBA" id="ARBA00049339"/>
    </source>
</evidence>
<keyword evidence="3" id="KW-0436">Ligase</keyword>
<protein>
    <recommendedName>
        <fullName evidence="10">Probable arginine--tRNA ligase, cytoplasmic</fullName>
        <ecNumber evidence="2">6.1.1.19</ecNumber>
    </recommendedName>
    <alternativeName>
        <fullName evidence="8">Arginyl-tRNA synthetase</fullName>
    </alternativeName>
</protein>
<feature type="coiled-coil region" evidence="11">
    <location>
        <begin position="32"/>
        <end position="59"/>
    </location>
</feature>
<dbReference type="AlphaFoldDB" id="A0A9Q0BK97"/>
<keyword evidence="14" id="KW-1185">Reference proteome</keyword>
<dbReference type="EC" id="6.1.1.19" evidence="2"/>
<keyword evidence="11" id="KW-0175">Coiled coil</keyword>
<comment type="similarity">
    <text evidence="1">Belongs to the class-I aminoacyl-tRNA synthetase family.</text>
</comment>
<dbReference type="GO" id="GO:0004814">
    <property type="term" value="F:arginine-tRNA ligase activity"/>
    <property type="evidence" value="ECO:0007669"/>
    <property type="project" value="UniProtKB-EC"/>
</dbReference>
<gene>
    <name evidence="13" type="ORF">M5D96_011661</name>
</gene>
<dbReference type="EMBL" id="JAMKOV010000033">
    <property type="protein sequence ID" value="KAI8035612.1"/>
    <property type="molecule type" value="Genomic_DNA"/>
</dbReference>
<dbReference type="SMART" id="SM01016">
    <property type="entry name" value="Arg_tRNA_synt_N"/>
    <property type="match status" value="1"/>
</dbReference>
<keyword evidence="4" id="KW-0547">Nucleotide-binding</keyword>
<dbReference type="InterPro" id="IPR036695">
    <property type="entry name" value="Arg-tRNA-synth_N_sf"/>
</dbReference>
<evidence type="ECO:0000256" key="7">
    <source>
        <dbReference type="ARBA" id="ARBA00023146"/>
    </source>
</evidence>
<dbReference type="GO" id="GO:0005524">
    <property type="term" value="F:ATP binding"/>
    <property type="evidence" value="ECO:0007669"/>
    <property type="project" value="UniProtKB-KW"/>
</dbReference>
<dbReference type="InterPro" id="IPR001278">
    <property type="entry name" value="Arg-tRNA-ligase"/>
</dbReference>
<keyword evidence="6" id="KW-0648">Protein biosynthesis</keyword>
<keyword evidence="5" id="KW-0067">ATP-binding</keyword>
<dbReference type="Gene3D" id="3.30.1360.70">
    <property type="entry name" value="Arginyl tRNA synthetase N-terminal domain"/>
    <property type="match status" value="1"/>
</dbReference>
<name>A0A9Q0BK97_9MUSC</name>
<evidence type="ECO:0000256" key="6">
    <source>
        <dbReference type="ARBA" id="ARBA00022917"/>
    </source>
</evidence>
<dbReference type="PANTHER" id="PTHR11956">
    <property type="entry name" value="ARGINYL-TRNA SYNTHETASE"/>
    <property type="match status" value="1"/>
</dbReference>
<proteinExistence type="inferred from homology"/>
<evidence type="ECO:0000259" key="12">
    <source>
        <dbReference type="SMART" id="SM01016"/>
    </source>
</evidence>
<sequence length="171" mass="18754">MSELNMELKKLRELEIKTKGLATRIQTTKNCNGELDVDLLQLQIENKKLKNRLFILKKSIAEESTAGGVQLKDSSSITEHLESLFAQAIASAFPEYRDTPVVIAPVNSSSAKFGDYQCNNAMGLSKKFKESGISKAPREIATELKGHCPPSPIIEKLEVAGAGFVNVFLSK</sequence>
<evidence type="ECO:0000256" key="10">
    <source>
        <dbReference type="ARBA" id="ARBA00071644"/>
    </source>
</evidence>
<organism evidence="13 14">
    <name type="scientific">Drosophila gunungcola</name>
    <name type="common">fruit fly</name>
    <dbReference type="NCBI Taxonomy" id="103775"/>
    <lineage>
        <taxon>Eukaryota</taxon>
        <taxon>Metazoa</taxon>
        <taxon>Ecdysozoa</taxon>
        <taxon>Arthropoda</taxon>
        <taxon>Hexapoda</taxon>
        <taxon>Insecta</taxon>
        <taxon>Pterygota</taxon>
        <taxon>Neoptera</taxon>
        <taxon>Endopterygota</taxon>
        <taxon>Diptera</taxon>
        <taxon>Brachycera</taxon>
        <taxon>Muscomorpha</taxon>
        <taxon>Ephydroidea</taxon>
        <taxon>Drosophilidae</taxon>
        <taxon>Drosophila</taxon>
        <taxon>Sophophora</taxon>
    </lineage>
</organism>
<evidence type="ECO:0000256" key="8">
    <source>
        <dbReference type="ARBA" id="ARBA00033033"/>
    </source>
</evidence>
<evidence type="ECO:0000313" key="13">
    <source>
        <dbReference type="EMBL" id="KAI8035612.1"/>
    </source>
</evidence>
<evidence type="ECO:0000256" key="1">
    <source>
        <dbReference type="ARBA" id="ARBA00005594"/>
    </source>
</evidence>
<dbReference type="FunFam" id="3.30.1360.70:FF:000002">
    <property type="entry name" value="arginine--tRNA ligase, cytoplasmic"/>
    <property type="match status" value="1"/>
</dbReference>
<evidence type="ECO:0000256" key="2">
    <source>
        <dbReference type="ARBA" id="ARBA00012837"/>
    </source>
</evidence>
<dbReference type="InterPro" id="IPR005148">
    <property type="entry name" value="Arg-tRNA-synth_N"/>
</dbReference>
<evidence type="ECO:0000256" key="5">
    <source>
        <dbReference type="ARBA" id="ARBA00022840"/>
    </source>
</evidence>
<evidence type="ECO:0000256" key="4">
    <source>
        <dbReference type="ARBA" id="ARBA00022741"/>
    </source>
</evidence>
<feature type="domain" description="Arginyl tRNA synthetase N-terminal" evidence="12">
    <location>
        <begin position="79"/>
        <end position="169"/>
    </location>
</feature>
<dbReference type="Pfam" id="PF03485">
    <property type="entry name" value="Arg_tRNA_synt_N"/>
    <property type="match status" value="1"/>
</dbReference>
<accession>A0A9Q0BK97</accession>
<comment type="caution">
    <text evidence="13">The sequence shown here is derived from an EMBL/GenBank/DDBJ whole genome shotgun (WGS) entry which is preliminary data.</text>
</comment>
<dbReference type="GO" id="GO:0005737">
    <property type="term" value="C:cytoplasm"/>
    <property type="evidence" value="ECO:0007669"/>
    <property type="project" value="InterPro"/>
</dbReference>
<dbReference type="PANTHER" id="PTHR11956:SF5">
    <property type="entry name" value="ARGININE--TRNA LIGASE, CYTOPLASMIC"/>
    <property type="match status" value="1"/>
</dbReference>
<evidence type="ECO:0000313" key="14">
    <source>
        <dbReference type="Proteomes" id="UP001059596"/>
    </source>
</evidence>
<dbReference type="GO" id="GO:0006420">
    <property type="term" value="P:arginyl-tRNA aminoacylation"/>
    <property type="evidence" value="ECO:0007669"/>
    <property type="project" value="InterPro"/>
</dbReference>
<evidence type="ECO:0000256" key="11">
    <source>
        <dbReference type="SAM" id="Coils"/>
    </source>
</evidence>
<comment type="catalytic activity">
    <reaction evidence="9">
        <text>tRNA(Arg) + L-arginine + ATP = L-arginyl-tRNA(Arg) + AMP + diphosphate</text>
        <dbReference type="Rhea" id="RHEA:20301"/>
        <dbReference type="Rhea" id="RHEA-COMP:9658"/>
        <dbReference type="Rhea" id="RHEA-COMP:9673"/>
        <dbReference type="ChEBI" id="CHEBI:30616"/>
        <dbReference type="ChEBI" id="CHEBI:32682"/>
        <dbReference type="ChEBI" id="CHEBI:33019"/>
        <dbReference type="ChEBI" id="CHEBI:78442"/>
        <dbReference type="ChEBI" id="CHEBI:78513"/>
        <dbReference type="ChEBI" id="CHEBI:456215"/>
        <dbReference type="EC" id="6.1.1.19"/>
    </reaction>
</comment>
<evidence type="ECO:0000256" key="3">
    <source>
        <dbReference type="ARBA" id="ARBA00022598"/>
    </source>
</evidence>